<keyword evidence="8 11" id="KW-1015">Disulfide bond</keyword>
<evidence type="ECO:0000256" key="7">
    <source>
        <dbReference type="ARBA" id="ARBA00022801"/>
    </source>
</evidence>
<evidence type="ECO:0000313" key="15">
    <source>
        <dbReference type="Proteomes" id="UP001276659"/>
    </source>
</evidence>
<feature type="active site" evidence="10">
    <location>
        <position position="201"/>
    </location>
</feature>
<gene>
    <name evidence="14" type="ORF">OEA41_000361</name>
</gene>
<evidence type="ECO:0000256" key="9">
    <source>
        <dbReference type="ARBA" id="ARBA00034045"/>
    </source>
</evidence>
<dbReference type="GO" id="GO:0005576">
    <property type="term" value="C:extracellular region"/>
    <property type="evidence" value="ECO:0007669"/>
    <property type="project" value="UniProtKB-SubCell"/>
</dbReference>
<keyword evidence="7 12" id="KW-0378">Hydrolase</keyword>
<feature type="signal peptide" evidence="12">
    <location>
        <begin position="1"/>
        <end position="17"/>
    </location>
</feature>
<evidence type="ECO:0000256" key="4">
    <source>
        <dbReference type="ARBA" id="ARBA00022487"/>
    </source>
</evidence>
<dbReference type="PANTHER" id="PTHR48250">
    <property type="entry name" value="CUTINASE 2-RELATED"/>
    <property type="match status" value="1"/>
</dbReference>
<dbReference type="PANTHER" id="PTHR48250:SF2">
    <property type="entry name" value="CUTINASE"/>
    <property type="match status" value="1"/>
</dbReference>
<comment type="function">
    <text evidence="12">Catalyzes the hydrolysis of complex carboxylic polyesters found in the cell wall of plants. Degrades cutin, a macromolecule that forms the structure of the plant cuticle.</text>
</comment>
<comment type="caution">
    <text evidence="14">The sequence shown here is derived from an EMBL/GenBank/DDBJ whole genome shotgun (WGS) entry which is preliminary data.</text>
</comment>
<dbReference type="InterPro" id="IPR029058">
    <property type="entry name" value="AB_hydrolase_fold"/>
</dbReference>
<sequence>MKSLIPYLALLASAVIASPVSPAKPQGFEQMGALSAALSNRQSDPLSKRQNDGSDTRNELSECKPVTVIFARGTIELGNVGSLVGPPFFNALDLAIGADNVAVQGVPYPADIAGYLEGGDPGGASTAAQLLEQAASQCPDTQIVLSGYSQGAQVVHLGEQQVSAEVAARIAAVVVFGDPFDGRAFPNIDSSKVKTFCFALDLICKDTIVVDTYHLSYAVDAIPAAQFVADLMSV</sequence>
<dbReference type="EC" id="3.1.1.74" evidence="3 12"/>
<feature type="region of interest" description="Disordered" evidence="13">
    <location>
        <begin position="39"/>
        <end position="59"/>
    </location>
</feature>
<dbReference type="PROSITE" id="PS00155">
    <property type="entry name" value="CUTINASE_1"/>
    <property type="match status" value="1"/>
</dbReference>
<keyword evidence="4 12" id="KW-0719">Serine esterase</keyword>
<dbReference type="Proteomes" id="UP001276659">
    <property type="component" value="Unassembled WGS sequence"/>
</dbReference>
<evidence type="ECO:0000256" key="11">
    <source>
        <dbReference type="PIRSR" id="PIRSR611150-2"/>
    </source>
</evidence>
<dbReference type="AlphaFoldDB" id="A0AAE0DRB7"/>
<comment type="catalytic activity">
    <reaction evidence="9 12">
        <text>cutin + H2O = cutin monomers.</text>
        <dbReference type="EC" id="3.1.1.74"/>
    </reaction>
</comment>
<dbReference type="InterPro" id="IPR011150">
    <property type="entry name" value="Cutinase_monf"/>
</dbReference>
<dbReference type="GO" id="GO:0016052">
    <property type="term" value="P:carbohydrate catabolic process"/>
    <property type="evidence" value="ECO:0007669"/>
    <property type="project" value="TreeGrafter"/>
</dbReference>
<comment type="subcellular location">
    <subcellularLocation>
        <location evidence="1 12">Secreted</location>
    </subcellularLocation>
</comment>
<evidence type="ECO:0000256" key="8">
    <source>
        <dbReference type="ARBA" id="ARBA00023157"/>
    </source>
</evidence>
<keyword evidence="15" id="KW-1185">Reference proteome</keyword>
<comment type="similarity">
    <text evidence="2 12">Belongs to the cutinase family.</text>
</comment>
<evidence type="ECO:0000256" key="12">
    <source>
        <dbReference type="RuleBase" id="RU361263"/>
    </source>
</evidence>
<proteinExistence type="inferred from homology"/>
<dbReference type="InterPro" id="IPR043580">
    <property type="entry name" value="CUTINASE_1"/>
</dbReference>
<organism evidence="14 15">
    <name type="scientific">Lepraria neglecta</name>
    <dbReference type="NCBI Taxonomy" id="209136"/>
    <lineage>
        <taxon>Eukaryota</taxon>
        <taxon>Fungi</taxon>
        <taxon>Dikarya</taxon>
        <taxon>Ascomycota</taxon>
        <taxon>Pezizomycotina</taxon>
        <taxon>Lecanoromycetes</taxon>
        <taxon>OSLEUM clade</taxon>
        <taxon>Lecanoromycetidae</taxon>
        <taxon>Lecanorales</taxon>
        <taxon>Lecanorineae</taxon>
        <taxon>Stereocaulaceae</taxon>
        <taxon>Lepraria</taxon>
    </lineage>
</organism>
<feature type="disulfide bond" evidence="11">
    <location>
        <begin position="197"/>
        <end position="204"/>
    </location>
</feature>
<evidence type="ECO:0000313" key="14">
    <source>
        <dbReference type="EMBL" id="KAK3178228.1"/>
    </source>
</evidence>
<dbReference type="Pfam" id="PF01083">
    <property type="entry name" value="Cutinase"/>
    <property type="match status" value="1"/>
</dbReference>
<evidence type="ECO:0000256" key="6">
    <source>
        <dbReference type="ARBA" id="ARBA00022729"/>
    </source>
</evidence>
<reference evidence="14" key="1">
    <citation type="submission" date="2022-11" db="EMBL/GenBank/DDBJ databases">
        <title>Chromosomal genome sequence assembly and mating type (MAT) locus characterization of the leprose asexual lichenized fungus Lepraria neglecta (Nyl.) Erichsen.</title>
        <authorList>
            <person name="Allen J.L."/>
            <person name="Pfeffer B."/>
        </authorList>
    </citation>
    <scope>NUCLEOTIDE SEQUENCE</scope>
    <source>
        <strain evidence="14">Allen 5258</strain>
    </source>
</reference>
<evidence type="ECO:0000256" key="10">
    <source>
        <dbReference type="PIRSR" id="PIRSR611150-1"/>
    </source>
</evidence>
<feature type="chain" id="PRO_5041782078" description="Cutinase" evidence="12">
    <location>
        <begin position="18"/>
        <end position="234"/>
    </location>
</feature>
<feature type="active site" description="Nucleophile" evidence="10">
    <location>
        <position position="149"/>
    </location>
</feature>
<evidence type="ECO:0000256" key="3">
    <source>
        <dbReference type="ARBA" id="ARBA00013095"/>
    </source>
</evidence>
<evidence type="ECO:0000256" key="2">
    <source>
        <dbReference type="ARBA" id="ARBA00007534"/>
    </source>
</evidence>
<keyword evidence="6 12" id="KW-0732">Signal</keyword>
<accession>A0AAE0DRB7</accession>
<name>A0AAE0DRB7_9LECA</name>
<evidence type="ECO:0000256" key="13">
    <source>
        <dbReference type="SAM" id="MobiDB-lite"/>
    </source>
</evidence>
<dbReference type="Gene3D" id="3.40.50.1820">
    <property type="entry name" value="alpha/beta hydrolase"/>
    <property type="match status" value="1"/>
</dbReference>
<dbReference type="EMBL" id="JASNWA010000003">
    <property type="protein sequence ID" value="KAK3178228.1"/>
    <property type="molecule type" value="Genomic_DNA"/>
</dbReference>
<protein>
    <recommendedName>
        <fullName evidence="3 12">Cutinase</fullName>
        <ecNumber evidence="3 12">3.1.1.74</ecNumber>
    </recommendedName>
</protein>
<keyword evidence="5 12" id="KW-0964">Secreted</keyword>
<evidence type="ECO:0000256" key="1">
    <source>
        <dbReference type="ARBA" id="ARBA00004613"/>
    </source>
</evidence>
<evidence type="ECO:0000256" key="5">
    <source>
        <dbReference type="ARBA" id="ARBA00022525"/>
    </source>
</evidence>
<feature type="compositionally biased region" description="Basic and acidic residues" evidence="13">
    <location>
        <begin position="46"/>
        <end position="59"/>
    </location>
</feature>
<feature type="disulfide bond" evidence="11">
    <location>
        <begin position="63"/>
        <end position="138"/>
    </location>
</feature>
<feature type="active site" description="Proton donor/acceptor" evidence="10">
    <location>
        <position position="214"/>
    </location>
</feature>
<dbReference type="InterPro" id="IPR000675">
    <property type="entry name" value="Cutinase/axe"/>
</dbReference>
<dbReference type="PRINTS" id="PR00129">
    <property type="entry name" value="CUTINASE"/>
</dbReference>
<dbReference type="SMART" id="SM01110">
    <property type="entry name" value="Cutinase"/>
    <property type="match status" value="1"/>
</dbReference>
<dbReference type="GO" id="GO:0050525">
    <property type="term" value="F:cutinase activity"/>
    <property type="evidence" value="ECO:0007669"/>
    <property type="project" value="UniProtKB-UniRule"/>
</dbReference>
<dbReference type="SUPFAM" id="SSF53474">
    <property type="entry name" value="alpha/beta-Hydrolases"/>
    <property type="match status" value="1"/>
</dbReference>